<dbReference type="EnsemblPlants" id="Bo8g091630.1">
    <property type="protein sequence ID" value="Bo8g091630.1"/>
    <property type="gene ID" value="Bo8g091630"/>
</dbReference>
<dbReference type="HOGENOM" id="CLU_2309995_0_0_1"/>
<evidence type="ECO:0000313" key="3">
    <source>
        <dbReference type="Proteomes" id="UP000032141"/>
    </source>
</evidence>
<accession>A0A0D3DTW0</accession>
<dbReference type="AlphaFoldDB" id="A0A0D3DTW0"/>
<feature type="compositionally biased region" description="Polar residues" evidence="1">
    <location>
        <begin position="75"/>
        <end position="100"/>
    </location>
</feature>
<name>A0A0D3DTW0_BRAOL</name>
<keyword evidence="3" id="KW-1185">Reference proteome</keyword>
<organism evidence="2 3">
    <name type="scientific">Brassica oleracea var. oleracea</name>
    <dbReference type="NCBI Taxonomy" id="109376"/>
    <lineage>
        <taxon>Eukaryota</taxon>
        <taxon>Viridiplantae</taxon>
        <taxon>Streptophyta</taxon>
        <taxon>Embryophyta</taxon>
        <taxon>Tracheophyta</taxon>
        <taxon>Spermatophyta</taxon>
        <taxon>Magnoliopsida</taxon>
        <taxon>eudicotyledons</taxon>
        <taxon>Gunneridae</taxon>
        <taxon>Pentapetalae</taxon>
        <taxon>rosids</taxon>
        <taxon>malvids</taxon>
        <taxon>Brassicales</taxon>
        <taxon>Brassicaceae</taxon>
        <taxon>Brassiceae</taxon>
        <taxon>Brassica</taxon>
    </lineage>
</organism>
<protein>
    <submittedName>
        <fullName evidence="2">Uncharacterized protein</fullName>
    </submittedName>
</protein>
<reference evidence="2" key="2">
    <citation type="submission" date="2015-03" db="UniProtKB">
        <authorList>
            <consortium name="EnsemblPlants"/>
        </authorList>
    </citation>
    <scope>IDENTIFICATION</scope>
</reference>
<evidence type="ECO:0000256" key="1">
    <source>
        <dbReference type="SAM" id="MobiDB-lite"/>
    </source>
</evidence>
<dbReference type="EnsemblPlants" id="Bo8g091660.1">
    <property type="protein sequence ID" value="Bo8g091660.1"/>
    <property type="gene ID" value="Bo8g091660"/>
</dbReference>
<proteinExistence type="predicted"/>
<evidence type="ECO:0000313" key="2">
    <source>
        <dbReference type="EnsemblPlants" id="Bo8g091630.1"/>
    </source>
</evidence>
<dbReference type="Gramene" id="Bo8g091660.1">
    <property type="protein sequence ID" value="Bo8g091660.1"/>
    <property type="gene ID" value="Bo8g091660"/>
</dbReference>
<dbReference type="Gramene" id="Bo8g091630.1">
    <property type="protein sequence ID" value="Bo8g091630.1"/>
    <property type="gene ID" value="Bo8g091630"/>
</dbReference>
<feature type="region of interest" description="Disordered" evidence="1">
    <location>
        <begin position="73"/>
        <end position="100"/>
    </location>
</feature>
<dbReference type="Proteomes" id="UP000032141">
    <property type="component" value="Chromosome C8"/>
</dbReference>
<sequence>MESVTCAAVVFLENSEIEIKNKKQKLDGDGDGDGEALISKSISSNRKPTFRLLSFTGVGDLSWRGRSFRRRLIPRSSSKAQSTSVRFRSNSTRTNPPQNL</sequence>
<reference evidence="2 3" key="1">
    <citation type="journal article" date="2014" name="Genome Biol.">
        <title>Transcriptome and methylome profiling reveals relics of genome dominance in the mesopolyploid Brassica oleracea.</title>
        <authorList>
            <person name="Parkin I.A."/>
            <person name="Koh C."/>
            <person name="Tang H."/>
            <person name="Robinson S.J."/>
            <person name="Kagale S."/>
            <person name="Clarke W.E."/>
            <person name="Town C.D."/>
            <person name="Nixon J."/>
            <person name="Krishnakumar V."/>
            <person name="Bidwell S.L."/>
            <person name="Denoeud F."/>
            <person name="Belcram H."/>
            <person name="Links M.G."/>
            <person name="Just J."/>
            <person name="Clarke C."/>
            <person name="Bender T."/>
            <person name="Huebert T."/>
            <person name="Mason A.S."/>
            <person name="Pires J.C."/>
            <person name="Barker G."/>
            <person name="Moore J."/>
            <person name="Walley P.G."/>
            <person name="Manoli S."/>
            <person name="Batley J."/>
            <person name="Edwards D."/>
            <person name="Nelson M.N."/>
            <person name="Wang X."/>
            <person name="Paterson A.H."/>
            <person name="King G."/>
            <person name="Bancroft I."/>
            <person name="Chalhoub B."/>
            <person name="Sharpe A.G."/>
        </authorList>
    </citation>
    <scope>NUCLEOTIDE SEQUENCE</scope>
    <source>
        <strain evidence="3">cv. TO1000</strain>
        <strain evidence="2">TO1000</strain>
    </source>
</reference>